<organism evidence="12 13">
    <name type="scientific">Lyticum sinuosum</name>
    <dbReference type="NCBI Taxonomy" id="1332059"/>
    <lineage>
        <taxon>Bacteria</taxon>
        <taxon>Pseudomonadati</taxon>
        <taxon>Pseudomonadota</taxon>
        <taxon>Alphaproteobacteria</taxon>
        <taxon>Rickettsiales</taxon>
        <taxon>Lyticum</taxon>
    </lineage>
</organism>
<dbReference type="SUPFAM" id="SSF56719">
    <property type="entry name" value="Type II DNA topoisomerase"/>
    <property type="match status" value="1"/>
</dbReference>
<dbReference type="AlphaFoldDB" id="A0AAE4VMA0"/>
<dbReference type="SUPFAM" id="SSF54211">
    <property type="entry name" value="Ribosomal protein S5 domain 2-like"/>
    <property type="match status" value="1"/>
</dbReference>
<evidence type="ECO:0000256" key="2">
    <source>
        <dbReference type="ARBA" id="ARBA00010708"/>
    </source>
</evidence>
<dbReference type="HAMAP" id="MF_01898">
    <property type="entry name" value="GyrB"/>
    <property type="match status" value="1"/>
</dbReference>
<dbReference type="PRINTS" id="PR01159">
    <property type="entry name" value="DNAGYRASEB"/>
</dbReference>
<dbReference type="FunFam" id="3.40.50.670:FF:000001">
    <property type="entry name" value="DNA topoisomerase 2"/>
    <property type="match status" value="1"/>
</dbReference>
<dbReference type="InterPro" id="IPR001241">
    <property type="entry name" value="Topo_IIA"/>
</dbReference>
<evidence type="ECO:0000256" key="3">
    <source>
        <dbReference type="ARBA" id="ARBA00022723"/>
    </source>
</evidence>
<dbReference type="InterPro" id="IPR002288">
    <property type="entry name" value="DNA_gyrase_B_C"/>
</dbReference>
<dbReference type="Pfam" id="PF02518">
    <property type="entry name" value="HATPase_c"/>
    <property type="match status" value="1"/>
</dbReference>
<dbReference type="FunFam" id="3.30.565.10:FF:000002">
    <property type="entry name" value="DNA gyrase subunit B"/>
    <property type="match status" value="1"/>
</dbReference>
<dbReference type="Pfam" id="PF00986">
    <property type="entry name" value="DNA_gyraseB_C"/>
    <property type="match status" value="1"/>
</dbReference>
<dbReference type="SMART" id="SM00433">
    <property type="entry name" value="TOP2c"/>
    <property type="match status" value="1"/>
</dbReference>
<dbReference type="GO" id="GO:0006265">
    <property type="term" value="P:DNA topological change"/>
    <property type="evidence" value="ECO:0007669"/>
    <property type="project" value="UniProtKB-UniRule"/>
</dbReference>
<dbReference type="GO" id="GO:0005524">
    <property type="term" value="F:ATP binding"/>
    <property type="evidence" value="ECO:0007669"/>
    <property type="project" value="UniProtKB-UniRule"/>
</dbReference>
<feature type="binding site" evidence="10">
    <location>
        <position position="515"/>
    </location>
    <ligand>
        <name>Mg(2+)</name>
        <dbReference type="ChEBI" id="CHEBI:18420"/>
        <label>2</label>
    </ligand>
</feature>
<dbReference type="NCBIfam" id="NF011501">
    <property type="entry name" value="PRK14939.1"/>
    <property type="match status" value="1"/>
</dbReference>
<gene>
    <name evidence="10" type="primary">gyrB</name>
    <name evidence="12" type="ORF">Lyticum_00444</name>
</gene>
<keyword evidence="7 10" id="KW-0799">Topoisomerase</keyword>
<evidence type="ECO:0000256" key="5">
    <source>
        <dbReference type="ARBA" id="ARBA00022840"/>
    </source>
</evidence>
<dbReference type="InterPro" id="IPR014721">
    <property type="entry name" value="Ribsml_uS5_D2-typ_fold_subgr"/>
</dbReference>
<name>A0AAE4VMA0_9RICK</name>
<proteinExistence type="inferred from homology"/>
<dbReference type="NCBIfam" id="TIGR01059">
    <property type="entry name" value="gyrB"/>
    <property type="match status" value="1"/>
</dbReference>
<feature type="site" description="Interaction with DNA" evidence="10">
    <location>
        <position position="464"/>
    </location>
</feature>
<dbReference type="Proteomes" id="UP001289135">
    <property type="component" value="Unassembled WGS sequence"/>
</dbReference>
<dbReference type="InterPro" id="IPR020568">
    <property type="entry name" value="Ribosomal_Su5_D2-typ_SF"/>
</dbReference>
<dbReference type="GO" id="GO:0003677">
    <property type="term" value="F:DNA binding"/>
    <property type="evidence" value="ECO:0007669"/>
    <property type="project" value="UniProtKB-KW"/>
</dbReference>
<comment type="function">
    <text evidence="10">A type II topoisomerase that negatively supercoils closed circular double-stranded (ds) DNA in an ATP-dependent manner to modulate DNA topology and maintain chromosomes in an underwound state. Negative supercoiling favors strand separation, and DNA replication, transcription, recombination and repair, all of which involve strand separation. Also able to catalyze the interconversion of other topological isomers of dsDNA rings, including catenanes and knotted rings. Type II topoisomerases break and join 2 DNA strands simultaneously in an ATP-dependent manner.</text>
</comment>
<feature type="binding site" evidence="10">
    <location>
        <position position="439"/>
    </location>
    <ligand>
        <name>Mg(2+)</name>
        <dbReference type="ChEBI" id="CHEBI:18420"/>
        <label>1</label>
        <note>catalytic</note>
    </ligand>
</feature>
<dbReference type="GO" id="GO:0005694">
    <property type="term" value="C:chromosome"/>
    <property type="evidence" value="ECO:0007669"/>
    <property type="project" value="InterPro"/>
</dbReference>
<comment type="caution">
    <text evidence="12">The sequence shown here is derived from an EMBL/GenBank/DDBJ whole genome shotgun (WGS) entry which is preliminary data.</text>
</comment>
<comment type="similarity">
    <text evidence="2 10">Belongs to the type II topoisomerase GyrB family.</text>
</comment>
<evidence type="ECO:0000256" key="1">
    <source>
        <dbReference type="ARBA" id="ARBA00000185"/>
    </source>
</evidence>
<evidence type="ECO:0000313" key="13">
    <source>
        <dbReference type="Proteomes" id="UP001289135"/>
    </source>
</evidence>
<comment type="miscellaneous">
    <text evidence="10">Few gyrases are as efficient as E.coli at forming negative supercoils. Not all organisms have 2 type II topoisomerases; in organisms with a single type II topoisomerase this enzyme also has to decatenate newly replicated chromosomes.</text>
</comment>
<keyword evidence="13" id="KW-1185">Reference proteome</keyword>
<comment type="subunit">
    <text evidence="10">Heterotetramer, composed of two GyrA and two GyrB chains. In the heterotetramer, GyrA contains the active site tyrosine that forms a transient covalent intermediate with DNA, while GyrB binds cofactors and catalyzes ATP hydrolysis.</text>
</comment>
<dbReference type="InterPro" id="IPR013506">
    <property type="entry name" value="Topo_IIA_bsu_dom2"/>
</dbReference>
<keyword evidence="8" id="KW-0238">DNA-binding</keyword>
<keyword evidence="6 10" id="KW-0460">Magnesium</keyword>
<evidence type="ECO:0000256" key="10">
    <source>
        <dbReference type="HAMAP-Rule" id="MF_01898"/>
    </source>
</evidence>
<dbReference type="InterPro" id="IPR036890">
    <property type="entry name" value="HATPase_C_sf"/>
</dbReference>
<dbReference type="EMBL" id="JARGYU010000002">
    <property type="protein sequence ID" value="MDZ5761274.1"/>
    <property type="molecule type" value="Genomic_DNA"/>
</dbReference>
<evidence type="ECO:0000256" key="4">
    <source>
        <dbReference type="ARBA" id="ARBA00022741"/>
    </source>
</evidence>
<dbReference type="InterPro" id="IPR013759">
    <property type="entry name" value="Topo_IIA_B_C"/>
</dbReference>
<dbReference type="GO" id="GO:0046872">
    <property type="term" value="F:metal ion binding"/>
    <property type="evidence" value="ECO:0007669"/>
    <property type="project" value="UniProtKB-KW"/>
</dbReference>
<dbReference type="GO" id="GO:0005737">
    <property type="term" value="C:cytoplasm"/>
    <property type="evidence" value="ECO:0007669"/>
    <property type="project" value="UniProtKB-SubCell"/>
</dbReference>
<evidence type="ECO:0000256" key="9">
    <source>
        <dbReference type="ARBA" id="ARBA00023235"/>
    </source>
</evidence>
<evidence type="ECO:0000256" key="6">
    <source>
        <dbReference type="ARBA" id="ARBA00022842"/>
    </source>
</evidence>
<accession>A0AAE4VMA0</accession>
<keyword evidence="5 10" id="KW-0067">ATP-binding</keyword>
<dbReference type="InterPro" id="IPR018522">
    <property type="entry name" value="TopoIIA_CS"/>
</dbReference>
<keyword evidence="3 10" id="KW-0479">Metal-binding</keyword>
<dbReference type="Pfam" id="PF00204">
    <property type="entry name" value="DNA_gyraseB"/>
    <property type="match status" value="1"/>
</dbReference>
<dbReference type="Gene3D" id="3.40.50.670">
    <property type="match status" value="2"/>
</dbReference>
<feature type="binding site" evidence="10">
    <location>
        <position position="513"/>
    </location>
    <ligand>
        <name>Mg(2+)</name>
        <dbReference type="ChEBI" id="CHEBI:18420"/>
        <label>2</label>
    </ligand>
</feature>
<feature type="site" description="Interaction with DNA" evidence="10">
    <location>
        <position position="467"/>
    </location>
</feature>
<evidence type="ECO:0000256" key="7">
    <source>
        <dbReference type="ARBA" id="ARBA00023029"/>
    </source>
</evidence>
<reference evidence="12" key="1">
    <citation type="submission" date="2023-02" db="EMBL/GenBank/DDBJ databases">
        <title>Host association and intracellularity evolved multiple times independently in the Rickettsiales.</title>
        <authorList>
            <person name="Castelli M."/>
            <person name="Nardi T."/>
            <person name="Gammuto L."/>
            <person name="Bellinzona G."/>
            <person name="Sabaneyeva E."/>
            <person name="Potekhin A."/>
            <person name="Serra V."/>
            <person name="Petroni G."/>
            <person name="Sassera D."/>
        </authorList>
    </citation>
    <scope>NUCLEOTIDE SEQUENCE</scope>
    <source>
        <strain evidence="12">USBL-36I1</strain>
    </source>
</reference>
<dbReference type="CDD" id="cd16928">
    <property type="entry name" value="HATPase_GyrB-like"/>
    <property type="match status" value="1"/>
</dbReference>
<dbReference type="InterPro" id="IPR000565">
    <property type="entry name" value="Topo_IIA_B"/>
</dbReference>
<keyword evidence="9 10" id="KW-0413">Isomerase</keyword>
<dbReference type="Gene3D" id="3.30.565.10">
    <property type="entry name" value="Histidine kinase-like ATPase, C-terminal domain"/>
    <property type="match status" value="1"/>
</dbReference>
<dbReference type="GO" id="GO:0003918">
    <property type="term" value="F:DNA topoisomerase type II (double strand cut, ATP-hydrolyzing) activity"/>
    <property type="evidence" value="ECO:0007669"/>
    <property type="project" value="UniProtKB-UniRule"/>
</dbReference>
<dbReference type="NCBIfam" id="NF004189">
    <property type="entry name" value="PRK05644.1"/>
    <property type="match status" value="1"/>
</dbReference>
<feature type="binding site" evidence="10">
    <location>
        <position position="513"/>
    </location>
    <ligand>
        <name>Mg(2+)</name>
        <dbReference type="ChEBI" id="CHEBI:18420"/>
        <label>1</label>
        <note>catalytic</note>
    </ligand>
</feature>
<evidence type="ECO:0000313" key="12">
    <source>
        <dbReference type="EMBL" id="MDZ5761274.1"/>
    </source>
</evidence>
<comment type="cofactor">
    <cofactor evidence="10">
        <name>Mg(2+)</name>
        <dbReference type="ChEBI" id="CHEBI:18420"/>
    </cofactor>
    <cofactor evidence="10">
        <name>Mn(2+)</name>
        <dbReference type="ChEBI" id="CHEBI:29035"/>
    </cofactor>
    <cofactor evidence="10">
        <name>Ca(2+)</name>
        <dbReference type="ChEBI" id="CHEBI:29108"/>
    </cofactor>
    <text evidence="10">Binds two Mg(2+) per subunit. The magnesium ions form salt bridges with both the protein and the DNA. Can also accept other divalent metal cations, such as Mn(2+) or Ca(2+).</text>
</comment>
<evidence type="ECO:0000256" key="8">
    <source>
        <dbReference type="ARBA" id="ARBA00023125"/>
    </source>
</evidence>
<dbReference type="SUPFAM" id="SSF55874">
    <property type="entry name" value="ATPase domain of HSP90 chaperone/DNA topoisomerase II/histidine kinase"/>
    <property type="match status" value="1"/>
</dbReference>
<dbReference type="InterPro" id="IPR011557">
    <property type="entry name" value="GyrB"/>
</dbReference>
<dbReference type="PROSITE" id="PS00177">
    <property type="entry name" value="TOPOISOMERASE_II"/>
    <property type="match status" value="1"/>
</dbReference>
<dbReference type="PRINTS" id="PR00418">
    <property type="entry name" value="TPI2FAMILY"/>
</dbReference>
<dbReference type="PANTHER" id="PTHR45866:SF1">
    <property type="entry name" value="DNA GYRASE SUBUNIT B, MITOCHONDRIAL"/>
    <property type="match status" value="1"/>
</dbReference>
<dbReference type="CDD" id="cd00822">
    <property type="entry name" value="TopoII_Trans_DNA_gyrase"/>
    <property type="match status" value="1"/>
</dbReference>
<protein>
    <recommendedName>
        <fullName evidence="10">DNA gyrase subunit B</fullName>
        <ecNumber evidence="10">5.6.2.2</ecNumber>
    </recommendedName>
</protein>
<dbReference type="Gene3D" id="3.30.230.10">
    <property type="match status" value="1"/>
</dbReference>
<sequence>MIRFYQRFFVFKVKKSSNHSSYTSQSIQVLRGLDPVKKRPGMYIGDVGSEIGLYNTLREVIDNSVDESMAGYCDKIDIIINKDESITISDNGRGIPVDIHAEEGISAAELIMTKLHAGGKFDNNSYKISGGLHGVGVSVVNALSAWMEVKIYRDGNEHFMRFENGDTVQPLTIIGQTKKRGTTITYAPSPQVFAFTSFDFEIIEQKIRETAFLNSNIKFSISDKRLQPNLILNLCYEGGIKDFAEYLDRSKKLLHKTIYSRLESEGIIVEVAMQWNDSYSENIQCFTNNIKQSDGGTHLTGLRAALTRSITNYISEIFKKNNKLIIQPEDIREGFTAVLSVKVPDPKFSSQTKDKLVSGEIRPIVENICTLSLNKWLEENPNEARIIANRIIDASIARDAAKKARDISRKKSNILSNLVGKLASNRSKDPSKSELFIVEGDSAGGTAKQARDREFQAIFPLRGKILNVERARIDKIYGFTEIVSLVNALETGIGKDEFDINKLRYHKIILMTDADVDGSHILTLLMTFFFRYMPDIISKGYLYIAEPPLYKIRIGQKDTYLRNNKEMNDYFINSLIKNINIYFTKNIKNDDCNVYPTILQSPINFNEQKQNLQEFFNLLIWFNDFISSQNFINNHKISQALWIAPILEYIFENSKKSELKDYIDWANQVIELLNKEEKLNNTSIIWSFDYDNLYNFIFQYKYKEAIFKQEINLRNLIIKIDQRTLNTLSKIKVIFSCEIVELQIEDLTFKSFFPLSVIDYMFDYAKKGLHIQRFKGLGEMNPDQLWETTMNIQTRNIKRLTIKDAIEASNVFDMLMGESVLPRRQFIEENARKIEYLDT</sequence>
<dbReference type="PROSITE" id="PS50880">
    <property type="entry name" value="TOPRIM"/>
    <property type="match status" value="1"/>
</dbReference>
<keyword evidence="10" id="KW-0963">Cytoplasm</keyword>
<keyword evidence="4 10" id="KW-0547">Nucleotide-binding</keyword>
<comment type="subcellular location">
    <subcellularLocation>
        <location evidence="10">Cytoplasm</location>
    </subcellularLocation>
</comment>
<dbReference type="FunFam" id="3.30.230.10:FF:000005">
    <property type="entry name" value="DNA gyrase subunit B"/>
    <property type="match status" value="1"/>
</dbReference>
<comment type="catalytic activity">
    <reaction evidence="1 10">
        <text>ATP-dependent breakage, passage and rejoining of double-stranded DNA.</text>
        <dbReference type="EC" id="5.6.2.2"/>
    </reaction>
</comment>
<dbReference type="GO" id="GO:0006261">
    <property type="term" value="P:DNA-templated DNA replication"/>
    <property type="evidence" value="ECO:0007669"/>
    <property type="project" value="UniProtKB-UniRule"/>
</dbReference>
<dbReference type="PANTHER" id="PTHR45866">
    <property type="entry name" value="DNA GYRASE/TOPOISOMERASE SUBUNIT B"/>
    <property type="match status" value="1"/>
</dbReference>
<dbReference type="InterPro" id="IPR003594">
    <property type="entry name" value="HATPase_dom"/>
</dbReference>
<feature type="domain" description="Toprim" evidence="11">
    <location>
        <begin position="433"/>
        <end position="548"/>
    </location>
</feature>
<evidence type="ECO:0000259" key="11">
    <source>
        <dbReference type="PROSITE" id="PS50880"/>
    </source>
</evidence>
<dbReference type="InterPro" id="IPR013760">
    <property type="entry name" value="Topo_IIA-like_dom_sf"/>
</dbReference>
<dbReference type="Pfam" id="PF01751">
    <property type="entry name" value="Toprim"/>
    <property type="match status" value="1"/>
</dbReference>
<dbReference type="SMART" id="SM00387">
    <property type="entry name" value="HATPase_c"/>
    <property type="match status" value="1"/>
</dbReference>
<dbReference type="InterPro" id="IPR006171">
    <property type="entry name" value="TOPRIM_dom"/>
</dbReference>
<dbReference type="EC" id="5.6.2.2" evidence="10"/>